<dbReference type="AlphaFoldDB" id="A0A8H7XMP7"/>
<protein>
    <recommendedName>
        <fullName evidence="4">AB hydrolase-1 domain-containing protein</fullName>
    </recommendedName>
</protein>
<name>A0A8H7XMP7_PSICU</name>
<dbReference type="OrthoDB" id="408373at2759"/>
<evidence type="ECO:0000313" key="5">
    <source>
        <dbReference type="EMBL" id="KAG5162299.1"/>
    </source>
</evidence>
<dbReference type="InterPro" id="IPR000073">
    <property type="entry name" value="AB_hydrolase_1"/>
</dbReference>
<organism evidence="5">
    <name type="scientific">Psilocybe cubensis</name>
    <name type="common">Psychedelic mushroom</name>
    <name type="synonym">Stropharia cubensis</name>
    <dbReference type="NCBI Taxonomy" id="181762"/>
    <lineage>
        <taxon>Eukaryota</taxon>
        <taxon>Fungi</taxon>
        <taxon>Dikarya</taxon>
        <taxon>Basidiomycota</taxon>
        <taxon>Agaricomycotina</taxon>
        <taxon>Agaricomycetes</taxon>
        <taxon>Agaricomycetidae</taxon>
        <taxon>Agaricales</taxon>
        <taxon>Agaricineae</taxon>
        <taxon>Strophariaceae</taxon>
        <taxon>Psilocybe</taxon>
    </lineage>
</organism>
<dbReference type="SUPFAM" id="SSF53474">
    <property type="entry name" value="alpha/beta-Hydrolases"/>
    <property type="match status" value="1"/>
</dbReference>
<evidence type="ECO:0000256" key="2">
    <source>
        <dbReference type="ARBA" id="ARBA00038334"/>
    </source>
</evidence>
<dbReference type="Pfam" id="PF00561">
    <property type="entry name" value="Abhydrolase_1"/>
    <property type="match status" value="1"/>
</dbReference>
<dbReference type="InterPro" id="IPR000639">
    <property type="entry name" value="Epox_hydrolase-like"/>
</dbReference>
<gene>
    <name evidence="5" type="ORF">JR316_012622</name>
</gene>
<comment type="caution">
    <text evidence="5">The sequence shown here is derived from an EMBL/GenBank/DDBJ whole genome shotgun (WGS) entry which is preliminary data.</text>
</comment>
<evidence type="ECO:0000256" key="3">
    <source>
        <dbReference type="SAM" id="SignalP"/>
    </source>
</evidence>
<comment type="similarity">
    <text evidence="2">Belongs to the AB hydrolase superfamily. Epoxide hydrolase family.</text>
</comment>
<keyword evidence="3" id="KW-0732">Signal</keyword>
<feature type="signal peptide" evidence="3">
    <location>
        <begin position="1"/>
        <end position="19"/>
    </location>
</feature>
<feature type="chain" id="PRO_5034004312" description="AB hydrolase-1 domain-containing protein" evidence="3">
    <location>
        <begin position="20"/>
        <end position="371"/>
    </location>
</feature>
<dbReference type="Gene3D" id="3.40.50.1820">
    <property type="entry name" value="alpha/beta hydrolase"/>
    <property type="match status" value="1"/>
</dbReference>
<sequence>MTFINLCNVILACVVLAKATTSSFKPSLYDKTTVVCEAIRRTPSKEGVNIDIKYVDINPGAPTSIIMVHGWPSLWSSWSNQIQEFQEDYHLVIPDLRGFGESTHPGDAQSSGTLQDMVNDLVCVLKDAKTSSAICMGHDWGSAICYEAARLRPDIFTAVIGVVVPYVPSAGPYVPIQDLTPHFPTLTYQLFFDHQPQAAVDELERDIRRTIRGTLRTFASPPPIQFLKSNKSFLDAWSDIEEIPAVPFFSPEEEDYFVDQYTTSGFKHTLQFYSNYNRFLGWKIANEQGNHTISQPVLAIYPTEDPVADWVEVSEILQSASFLPNLTTKVLPGSHWVHLEYPEKFNFIVRQWLMAIVATKLSRDSGFGDEL</sequence>
<feature type="domain" description="AB hydrolase-1" evidence="4">
    <location>
        <begin position="64"/>
        <end position="340"/>
    </location>
</feature>
<dbReference type="GO" id="GO:0016787">
    <property type="term" value="F:hydrolase activity"/>
    <property type="evidence" value="ECO:0007669"/>
    <property type="project" value="UniProtKB-KW"/>
</dbReference>
<accession>A0A8H7XMP7</accession>
<reference evidence="5" key="1">
    <citation type="submission" date="2021-02" db="EMBL/GenBank/DDBJ databases">
        <title>Psilocybe cubensis genome.</title>
        <authorList>
            <person name="Mckernan K.J."/>
            <person name="Crawford S."/>
            <person name="Trippe A."/>
            <person name="Kane L.T."/>
            <person name="Mclaughlin S."/>
        </authorList>
    </citation>
    <scope>NUCLEOTIDE SEQUENCE [LARGE SCALE GENOMIC DNA]</scope>
    <source>
        <strain evidence="5">MGC-MH-2018</strain>
    </source>
</reference>
<keyword evidence="1" id="KW-0378">Hydrolase</keyword>
<evidence type="ECO:0000259" key="4">
    <source>
        <dbReference type="Pfam" id="PF00561"/>
    </source>
</evidence>
<dbReference type="PANTHER" id="PTHR43329">
    <property type="entry name" value="EPOXIDE HYDROLASE"/>
    <property type="match status" value="1"/>
</dbReference>
<dbReference type="InterPro" id="IPR029058">
    <property type="entry name" value="AB_hydrolase_fold"/>
</dbReference>
<proteinExistence type="inferred from homology"/>
<evidence type="ECO:0000256" key="1">
    <source>
        <dbReference type="ARBA" id="ARBA00022801"/>
    </source>
</evidence>
<dbReference type="PRINTS" id="PR00412">
    <property type="entry name" value="EPOXHYDRLASE"/>
</dbReference>
<dbReference type="EMBL" id="JAFIQS010000019">
    <property type="protein sequence ID" value="KAG5162299.1"/>
    <property type="molecule type" value="Genomic_DNA"/>
</dbReference>